<feature type="region of interest" description="Disordered" evidence="12">
    <location>
        <begin position="145"/>
        <end position="198"/>
    </location>
</feature>
<dbReference type="InterPro" id="IPR006369">
    <property type="entry name" value="Protohaem_IX_farnesylTrfase"/>
</dbReference>
<dbReference type="STRING" id="1267564.SAMN05192561_1011012"/>
<dbReference type="InterPro" id="IPR044878">
    <property type="entry name" value="UbiA_sf"/>
</dbReference>
<dbReference type="HAMAP" id="MF_00154">
    <property type="entry name" value="CyoE_CtaB"/>
    <property type="match status" value="1"/>
</dbReference>
<evidence type="ECO:0000256" key="1">
    <source>
        <dbReference type="ARBA" id="ARBA00004019"/>
    </source>
</evidence>
<dbReference type="RefSeq" id="WP_092815686.1">
    <property type="nucleotide sequence ID" value="NZ_FNWU01000001.1"/>
</dbReference>
<dbReference type="InterPro" id="IPR003780">
    <property type="entry name" value="COX15/CtaA_fam"/>
</dbReference>
<evidence type="ECO:0000256" key="11">
    <source>
        <dbReference type="HAMAP-Rule" id="MF_00154"/>
    </source>
</evidence>
<dbReference type="NCBIfam" id="NF003349">
    <property type="entry name" value="PRK04375.1-2"/>
    <property type="match status" value="1"/>
</dbReference>
<organism evidence="13 14">
    <name type="scientific">Halopenitus malekzadehii</name>
    <dbReference type="NCBI Taxonomy" id="1267564"/>
    <lineage>
        <taxon>Archaea</taxon>
        <taxon>Methanobacteriati</taxon>
        <taxon>Methanobacteriota</taxon>
        <taxon>Stenosarchaea group</taxon>
        <taxon>Halobacteria</taxon>
        <taxon>Halobacteriales</taxon>
        <taxon>Haloferacaceae</taxon>
        <taxon>Halopenitus</taxon>
    </lineage>
</organism>
<evidence type="ECO:0000256" key="9">
    <source>
        <dbReference type="ARBA" id="ARBA00023136"/>
    </source>
</evidence>
<dbReference type="GO" id="GO:0005886">
    <property type="term" value="C:plasma membrane"/>
    <property type="evidence" value="ECO:0007669"/>
    <property type="project" value="UniProtKB-SubCell"/>
</dbReference>
<dbReference type="Pfam" id="PF01040">
    <property type="entry name" value="UbiA"/>
    <property type="match status" value="1"/>
</dbReference>
<feature type="compositionally biased region" description="Low complexity" evidence="12">
    <location>
        <begin position="185"/>
        <end position="197"/>
    </location>
</feature>
<evidence type="ECO:0000256" key="8">
    <source>
        <dbReference type="ARBA" id="ARBA00023133"/>
    </source>
</evidence>
<keyword evidence="6 11" id="KW-0812">Transmembrane</keyword>
<evidence type="ECO:0000256" key="7">
    <source>
        <dbReference type="ARBA" id="ARBA00022989"/>
    </source>
</evidence>
<feature type="transmembrane region" description="Helical" evidence="11">
    <location>
        <begin position="469"/>
        <end position="488"/>
    </location>
</feature>
<gene>
    <name evidence="11" type="primary">ctaB</name>
    <name evidence="13" type="ORF">SAMN05192561_1011012</name>
</gene>
<evidence type="ECO:0000256" key="2">
    <source>
        <dbReference type="ARBA" id="ARBA00004651"/>
    </source>
</evidence>
<evidence type="ECO:0000256" key="3">
    <source>
        <dbReference type="ARBA" id="ARBA00004919"/>
    </source>
</evidence>
<keyword evidence="9 11" id="KW-0472">Membrane</keyword>
<feature type="transmembrane region" description="Helical" evidence="11">
    <location>
        <begin position="55"/>
        <end position="79"/>
    </location>
</feature>
<comment type="pathway">
    <text evidence="3 11">Porphyrin-containing compound metabolism; heme O biosynthesis; heme O from protoheme: step 1/1.</text>
</comment>
<evidence type="ECO:0000256" key="12">
    <source>
        <dbReference type="SAM" id="MobiDB-lite"/>
    </source>
</evidence>
<dbReference type="OrthoDB" id="131615at2157"/>
<comment type="similarity">
    <text evidence="4">In the C-terminal section; belongs to the UbiA prenyltransferase family. Protoheme IX farnesyltransferase subfamily.</text>
</comment>
<dbReference type="GO" id="GO:0008495">
    <property type="term" value="F:protoheme IX farnesyltransferase activity"/>
    <property type="evidence" value="ECO:0007669"/>
    <property type="project" value="UniProtKB-UniRule"/>
</dbReference>
<evidence type="ECO:0000256" key="4">
    <source>
        <dbReference type="ARBA" id="ARBA00010223"/>
    </source>
</evidence>
<comment type="catalytic activity">
    <reaction evidence="10 11">
        <text>heme b + (2E,6E)-farnesyl diphosphate + H2O = Fe(II)-heme o + diphosphate</text>
        <dbReference type="Rhea" id="RHEA:28070"/>
        <dbReference type="ChEBI" id="CHEBI:15377"/>
        <dbReference type="ChEBI" id="CHEBI:33019"/>
        <dbReference type="ChEBI" id="CHEBI:60344"/>
        <dbReference type="ChEBI" id="CHEBI:60530"/>
        <dbReference type="ChEBI" id="CHEBI:175763"/>
        <dbReference type="EC" id="2.5.1.141"/>
    </reaction>
</comment>
<dbReference type="GO" id="GO:0048034">
    <property type="term" value="P:heme O biosynthetic process"/>
    <property type="evidence" value="ECO:0007669"/>
    <property type="project" value="UniProtKB-UniRule"/>
</dbReference>
<accession>A0A1H6I572</accession>
<feature type="transmembrane region" description="Helical" evidence="11">
    <location>
        <begin position="288"/>
        <end position="310"/>
    </location>
</feature>
<comment type="function">
    <text evidence="1 11">Converts heme B (protoheme IX) to heme O by substitution of the vinyl group on carbon 2 of heme B porphyrin ring with a hydroxyethyl farnesyl side group.</text>
</comment>
<evidence type="ECO:0000256" key="6">
    <source>
        <dbReference type="ARBA" id="ARBA00022692"/>
    </source>
</evidence>
<comment type="similarity">
    <text evidence="11">Belongs to the UbiA prenyltransferase family. Protoheme IX farnesyltransferase subfamily.</text>
</comment>
<keyword evidence="14" id="KW-1185">Reference proteome</keyword>
<feature type="transmembrane region" description="Helical" evidence="11">
    <location>
        <begin position="247"/>
        <end position="268"/>
    </location>
</feature>
<keyword evidence="11" id="KW-1003">Cell membrane</keyword>
<dbReference type="UniPathway" id="UPA00834">
    <property type="reaction ID" value="UER00712"/>
</dbReference>
<comment type="subcellular location">
    <subcellularLocation>
        <location evidence="2 11">Cell membrane</location>
        <topology evidence="2 11">Multi-pass membrane protein</topology>
    </subcellularLocation>
</comment>
<feature type="transmembrane region" description="Helical" evidence="11">
    <location>
        <begin position="439"/>
        <end position="457"/>
    </location>
</feature>
<feature type="transmembrane region" description="Helical" evidence="11">
    <location>
        <begin position="342"/>
        <end position="361"/>
    </location>
</feature>
<dbReference type="AlphaFoldDB" id="A0A1H6I572"/>
<dbReference type="NCBIfam" id="TIGR01473">
    <property type="entry name" value="cyoE_ctaB"/>
    <property type="match status" value="1"/>
</dbReference>
<comment type="caution">
    <text evidence="11">Lacks conserved residue(s) required for the propagation of feature annotation.</text>
</comment>
<feature type="transmembrane region" description="Helical" evidence="11">
    <location>
        <begin position="316"/>
        <end position="335"/>
    </location>
</feature>
<dbReference type="Proteomes" id="UP000199215">
    <property type="component" value="Unassembled WGS sequence"/>
</dbReference>
<dbReference type="EMBL" id="FNWU01000001">
    <property type="protein sequence ID" value="SEH43294.1"/>
    <property type="molecule type" value="Genomic_DNA"/>
</dbReference>
<dbReference type="CDD" id="cd13957">
    <property type="entry name" value="PT_UbiA_Cox10"/>
    <property type="match status" value="1"/>
</dbReference>
<protein>
    <recommendedName>
        <fullName evidence="11">Protoheme IX farnesyltransferase</fullName>
        <ecNumber evidence="11">2.5.1.141</ecNumber>
    </recommendedName>
    <alternativeName>
        <fullName evidence="11">Heme B farnesyltransferase</fullName>
    </alternativeName>
    <alternativeName>
        <fullName evidence="11">Heme O synthase</fullName>
    </alternativeName>
</protein>
<dbReference type="EC" id="2.5.1.141" evidence="11"/>
<dbReference type="GO" id="GO:0006784">
    <property type="term" value="P:heme A biosynthetic process"/>
    <property type="evidence" value="ECO:0007669"/>
    <property type="project" value="InterPro"/>
</dbReference>
<sequence>MTVSDRVPTLLSAATIGIYLLLVVGATTALSDATTACAAWPACGTGYTTPTDPIGWIAIGHRVAAIVVGLLVVAAAVAVFRDRAATRVKAATALVLLAYPIQAGFGAYIATTDITRSVSVLHLVTGIAIFVTSLAALTWWLEAETGDPDEDPTPAGSVHDDPVVEPGSTGDANPTVSLDPDTDDASASASESPSIPAGGWPRRVATARAYFRLMKPRLMWLLCLVAAAAMALADGMVDGAAFTPRTIAFTLVGGSLAIGASGTFNHVFERDVDKRMQRTADRPLALDLIPVSHAIAFGLSLTVISVGVFWLVNPLAAALGVTAIAFYSVVYTLVLKPNTVQNTVIGGAAGSLPALIGWAAVTGEIGGGGLLLAALIFLWTPAHFYNLALAYRDDYERGGFPMMPVVRGGTTTRRHILWYLGATLVAAAVLAATADALGVVYLVVGVALGAVFLWAVVRLHYEQTETAAFRAFHASNAYLGLVLLAVVFDSLVV</sequence>
<feature type="transmembrane region" description="Helical" evidence="11">
    <location>
        <begin position="91"/>
        <end position="109"/>
    </location>
</feature>
<evidence type="ECO:0000313" key="13">
    <source>
        <dbReference type="EMBL" id="SEH43294.1"/>
    </source>
</evidence>
<comment type="miscellaneous">
    <text evidence="11">Carbon 2 of the heme B porphyrin ring is defined according to the Fischer nomenclature.</text>
</comment>
<keyword evidence="8 11" id="KW-0350">Heme biosynthesis</keyword>
<proteinExistence type="inferred from homology"/>
<feature type="transmembrane region" description="Helical" evidence="11">
    <location>
        <begin position="367"/>
        <end position="388"/>
    </location>
</feature>
<feature type="transmembrane region" description="Helical" evidence="11">
    <location>
        <begin position="121"/>
        <end position="141"/>
    </location>
</feature>
<reference evidence="13 14" key="1">
    <citation type="submission" date="2016-10" db="EMBL/GenBank/DDBJ databases">
        <authorList>
            <person name="de Groot N.N."/>
        </authorList>
    </citation>
    <scope>NUCLEOTIDE SEQUENCE [LARGE SCALE GENOMIC DNA]</scope>
    <source>
        <strain evidence="13 14">IBRC-M10418</strain>
    </source>
</reference>
<dbReference type="PANTHER" id="PTHR43448:SF2">
    <property type="entry name" value="PROTOHEME IX FARNESYLTRANSFERASE, MITOCHONDRIAL"/>
    <property type="match status" value="1"/>
</dbReference>
<feature type="transmembrane region" description="Helical" evidence="11">
    <location>
        <begin position="416"/>
        <end position="433"/>
    </location>
</feature>
<keyword evidence="5 11" id="KW-0808">Transferase</keyword>
<dbReference type="PANTHER" id="PTHR43448">
    <property type="entry name" value="PROTOHEME IX FARNESYLTRANSFERASE, MITOCHONDRIAL"/>
    <property type="match status" value="1"/>
</dbReference>
<evidence type="ECO:0000256" key="10">
    <source>
        <dbReference type="ARBA" id="ARBA00047690"/>
    </source>
</evidence>
<feature type="transmembrane region" description="Helical" evidence="11">
    <location>
        <begin position="218"/>
        <end position="241"/>
    </location>
</feature>
<keyword evidence="7 11" id="KW-1133">Transmembrane helix</keyword>
<dbReference type="Gene3D" id="1.10.357.140">
    <property type="entry name" value="UbiA prenyltransferase"/>
    <property type="match status" value="1"/>
</dbReference>
<evidence type="ECO:0000256" key="5">
    <source>
        <dbReference type="ARBA" id="ARBA00022679"/>
    </source>
</evidence>
<dbReference type="InterPro" id="IPR000537">
    <property type="entry name" value="UbiA_prenyltransferase"/>
</dbReference>
<dbReference type="Pfam" id="PF02628">
    <property type="entry name" value="COX15-CtaA"/>
    <property type="match status" value="1"/>
</dbReference>
<name>A0A1H6I572_9EURY</name>
<evidence type="ECO:0000313" key="14">
    <source>
        <dbReference type="Proteomes" id="UP000199215"/>
    </source>
</evidence>